<protein>
    <recommendedName>
        <fullName evidence="3">RNA polymerase subunit sigma-70</fullName>
    </recommendedName>
</protein>
<name>A0A9Q7SBX8_9MYCO</name>
<dbReference type="EMBL" id="FSFA01000001">
    <property type="protein sequence ID" value="SHW99398.1"/>
    <property type="molecule type" value="Genomic_DNA"/>
</dbReference>
<evidence type="ECO:0000313" key="2">
    <source>
        <dbReference type="Proteomes" id="UP000185183"/>
    </source>
</evidence>
<gene>
    <name evidence="1" type="ORF">SAMEA2275694_01180</name>
</gene>
<comment type="caution">
    <text evidence="1">The sequence shown here is derived from an EMBL/GenBank/DDBJ whole genome shotgun (WGS) entry which is preliminary data.</text>
</comment>
<accession>A0A9Q7SBX8</accession>
<evidence type="ECO:0008006" key="3">
    <source>
        <dbReference type="Google" id="ProtNLM"/>
    </source>
</evidence>
<reference evidence="1 2" key="1">
    <citation type="submission" date="2016-11" db="EMBL/GenBank/DDBJ databases">
        <authorList>
            <consortium name="Pathogen Informatics"/>
        </authorList>
    </citation>
    <scope>NUCLEOTIDE SEQUENCE [LARGE SCALE GENOMIC DNA]</scope>
    <source>
        <strain evidence="1 2">968</strain>
    </source>
</reference>
<dbReference type="InterPro" id="IPR013324">
    <property type="entry name" value="RNA_pol_sigma_r3/r4-like"/>
</dbReference>
<dbReference type="RefSeq" id="WP_074357317.1">
    <property type="nucleotide sequence ID" value="NZ_CP065265.1"/>
</dbReference>
<dbReference type="Proteomes" id="UP000185183">
    <property type="component" value="Unassembled WGS sequence"/>
</dbReference>
<dbReference type="AlphaFoldDB" id="A0A9Q7SBX8"/>
<dbReference type="SUPFAM" id="SSF88659">
    <property type="entry name" value="Sigma3 and sigma4 domains of RNA polymerase sigma factors"/>
    <property type="match status" value="1"/>
</dbReference>
<proteinExistence type="predicted"/>
<sequence>MSDLSAAHLDDAVSSTDPAVGLRAVQALRRLCERLEAIHVANARDQGWSWQAIAEALEVSRQAVHQKYNRAQKYTRARK</sequence>
<organism evidence="1 2">
    <name type="scientific">Mycobacteroides abscessus subsp. bolletii</name>
    <dbReference type="NCBI Taxonomy" id="319705"/>
    <lineage>
        <taxon>Bacteria</taxon>
        <taxon>Bacillati</taxon>
        <taxon>Actinomycetota</taxon>
        <taxon>Actinomycetes</taxon>
        <taxon>Mycobacteriales</taxon>
        <taxon>Mycobacteriaceae</taxon>
        <taxon>Mycobacteroides</taxon>
        <taxon>Mycobacteroides abscessus</taxon>
    </lineage>
</organism>
<evidence type="ECO:0000313" key="1">
    <source>
        <dbReference type="EMBL" id="SHW99398.1"/>
    </source>
</evidence>